<dbReference type="EMBL" id="CAJVQB010061458">
    <property type="protein sequence ID" value="CAG8839869.1"/>
    <property type="molecule type" value="Genomic_DNA"/>
</dbReference>
<feature type="non-terminal residue" evidence="1">
    <location>
        <position position="1"/>
    </location>
</feature>
<organism evidence="1 2">
    <name type="scientific">Gigaspora margarita</name>
    <dbReference type="NCBI Taxonomy" id="4874"/>
    <lineage>
        <taxon>Eukaryota</taxon>
        <taxon>Fungi</taxon>
        <taxon>Fungi incertae sedis</taxon>
        <taxon>Mucoromycota</taxon>
        <taxon>Glomeromycotina</taxon>
        <taxon>Glomeromycetes</taxon>
        <taxon>Diversisporales</taxon>
        <taxon>Gigasporaceae</taxon>
        <taxon>Gigaspora</taxon>
    </lineage>
</organism>
<sequence>LEDFQSIEISMTFQQTATSIIVLNFHIIEQVRDSNMHIVKNRQLANKK</sequence>
<dbReference type="Proteomes" id="UP000789901">
    <property type="component" value="Unassembled WGS sequence"/>
</dbReference>
<evidence type="ECO:0000313" key="2">
    <source>
        <dbReference type="Proteomes" id="UP000789901"/>
    </source>
</evidence>
<keyword evidence="2" id="KW-1185">Reference proteome</keyword>
<evidence type="ECO:0000313" key="1">
    <source>
        <dbReference type="EMBL" id="CAG8839869.1"/>
    </source>
</evidence>
<feature type="non-terminal residue" evidence="1">
    <location>
        <position position="48"/>
    </location>
</feature>
<reference evidence="1 2" key="1">
    <citation type="submission" date="2021-06" db="EMBL/GenBank/DDBJ databases">
        <authorList>
            <person name="Kallberg Y."/>
            <person name="Tangrot J."/>
            <person name="Rosling A."/>
        </authorList>
    </citation>
    <scope>NUCLEOTIDE SEQUENCE [LARGE SCALE GENOMIC DNA]</scope>
    <source>
        <strain evidence="1 2">120-4 pot B 10/14</strain>
    </source>
</reference>
<comment type="caution">
    <text evidence="1">The sequence shown here is derived from an EMBL/GenBank/DDBJ whole genome shotgun (WGS) entry which is preliminary data.</text>
</comment>
<proteinExistence type="predicted"/>
<name>A0ABN7WSR5_GIGMA</name>
<protein>
    <submittedName>
        <fullName evidence="1">7027_t:CDS:1</fullName>
    </submittedName>
</protein>
<gene>
    <name evidence="1" type="ORF">GMARGA_LOCUS34646</name>
</gene>
<accession>A0ABN7WSR5</accession>